<keyword evidence="2" id="KW-1185">Reference proteome</keyword>
<accession>A0A5C3P8V0</accession>
<evidence type="ECO:0000313" key="2">
    <source>
        <dbReference type="Proteomes" id="UP000308197"/>
    </source>
</evidence>
<evidence type="ECO:0000313" key="1">
    <source>
        <dbReference type="EMBL" id="TFK85692.1"/>
    </source>
</evidence>
<dbReference type="Proteomes" id="UP000308197">
    <property type="component" value="Unassembled WGS sequence"/>
</dbReference>
<reference evidence="1 2" key="1">
    <citation type="journal article" date="2019" name="Nat. Ecol. Evol.">
        <title>Megaphylogeny resolves global patterns of mushroom evolution.</title>
        <authorList>
            <person name="Varga T."/>
            <person name="Krizsan K."/>
            <person name="Foldi C."/>
            <person name="Dima B."/>
            <person name="Sanchez-Garcia M."/>
            <person name="Sanchez-Ramirez S."/>
            <person name="Szollosi G.J."/>
            <person name="Szarkandi J.G."/>
            <person name="Papp V."/>
            <person name="Albert L."/>
            <person name="Andreopoulos W."/>
            <person name="Angelini C."/>
            <person name="Antonin V."/>
            <person name="Barry K.W."/>
            <person name="Bougher N.L."/>
            <person name="Buchanan P."/>
            <person name="Buyck B."/>
            <person name="Bense V."/>
            <person name="Catcheside P."/>
            <person name="Chovatia M."/>
            <person name="Cooper J."/>
            <person name="Damon W."/>
            <person name="Desjardin D."/>
            <person name="Finy P."/>
            <person name="Geml J."/>
            <person name="Haridas S."/>
            <person name="Hughes K."/>
            <person name="Justo A."/>
            <person name="Karasinski D."/>
            <person name="Kautmanova I."/>
            <person name="Kiss B."/>
            <person name="Kocsube S."/>
            <person name="Kotiranta H."/>
            <person name="LaButti K.M."/>
            <person name="Lechner B.E."/>
            <person name="Liimatainen K."/>
            <person name="Lipzen A."/>
            <person name="Lukacs Z."/>
            <person name="Mihaltcheva S."/>
            <person name="Morgado L.N."/>
            <person name="Niskanen T."/>
            <person name="Noordeloos M.E."/>
            <person name="Ohm R.A."/>
            <person name="Ortiz-Santana B."/>
            <person name="Ovrebo C."/>
            <person name="Racz N."/>
            <person name="Riley R."/>
            <person name="Savchenko A."/>
            <person name="Shiryaev A."/>
            <person name="Soop K."/>
            <person name="Spirin V."/>
            <person name="Szebenyi C."/>
            <person name="Tomsovsky M."/>
            <person name="Tulloss R.E."/>
            <person name="Uehling J."/>
            <person name="Grigoriev I.V."/>
            <person name="Vagvolgyi C."/>
            <person name="Papp T."/>
            <person name="Martin F.M."/>
            <person name="Miettinen O."/>
            <person name="Hibbett D.S."/>
            <person name="Nagy L.G."/>
        </authorList>
    </citation>
    <scope>NUCLEOTIDE SEQUENCE [LARGE SCALE GENOMIC DNA]</scope>
    <source>
        <strain evidence="1 2">HHB13444</strain>
    </source>
</reference>
<dbReference type="InParanoid" id="A0A5C3P8V0"/>
<dbReference type="EMBL" id="ML211239">
    <property type="protein sequence ID" value="TFK85692.1"/>
    <property type="molecule type" value="Genomic_DNA"/>
</dbReference>
<organism evidence="1 2">
    <name type="scientific">Polyporus arcularius HHB13444</name>
    <dbReference type="NCBI Taxonomy" id="1314778"/>
    <lineage>
        <taxon>Eukaryota</taxon>
        <taxon>Fungi</taxon>
        <taxon>Dikarya</taxon>
        <taxon>Basidiomycota</taxon>
        <taxon>Agaricomycotina</taxon>
        <taxon>Agaricomycetes</taxon>
        <taxon>Polyporales</taxon>
        <taxon>Polyporaceae</taxon>
        <taxon>Polyporus</taxon>
    </lineage>
</organism>
<gene>
    <name evidence="1" type="ORF">K466DRAFT_180072</name>
</gene>
<protein>
    <submittedName>
        <fullName evidence="1">Uncharacterized protein</fullName>
    </submittedName>
</protein>
<proteinExistence type="predicted"/>
<dbReference type="AlphaFoldDB" id="A0A5C3P8V0"/>
<name>A0A5C3P8V0_9APHY</name>
<sequence>MARVLELQSDCSGSCLPKMLHGSSGYGIFKDLVSLAVDVLVQVSGDWARIDTPIDLSGLRVGARASFNLCSTRVKTSPSSTAALLLMPRVYFHVLSRIRCYCSPSPPEVVRVMSAEFLVVSQHIVHDAHSSEDRPRFPCFPRNTHRTSFDDPRRRRRSSEKLSCVDATWL</sequence>